<evidence type="ECO:0000256" key="2">
    <source>
        <dbReference type="ARBA" id="ARBA00034247"/>
    </source>
</evidence>
<dbReference type="Pfam" id="PF00990">
    <property type="entry name" value="GGDEF"/>
    <property type="match status" value="1"/>
</dbReference>
<dbReference type="InterPro" id="IPR043128">
    <property type="entry name" value="Rev_trsase/Diguanyl_cyclase"/>
</dbReference>
<sequence length="244" mass="26339">MANQFRSDPVFSVGHVNEYVRDQDLHHSPHQSPYPKYEPPQVEHSVADVASILGLPDSAVTPQVMAAVTRLLSEMDRLRWLDGQYQRRQAFLEGLAERDSVVATLNRRGLMRALEALLVTGGGDGVLVVLHVAGIEHIRQVEGVAAGDAALRHIAAHLVGSLRGSDLVGLLGGTDFALVLTATDLVSAREKVRDVMARINAQPFVWLAQTHSFAMFAGYHILVAGESAEAALAAADRARRGITS</sequence>
<accession>A0A178M9H6</accession>
<organism evidence="4 5">
    <name type="scientific">Paramagnetospirillum marisnigri</name>
    <dbReference type="NCBI Taxonomy" id="1285242"/>
    <lineage>
        <taxon>Bacteria</taxon>
        <taxon>Pseudomonadati</taxon>
        <taxon>Pseudomonadota</taxon>
        <taxon>Alphaproteobacteria</taxon>
        <taxon>Rhodospirillales</taxon>
        <taxon>Magnetospirillaceae</taxon>
        <taxon>Paramagnetospirillum</taxon>
    </lineage>
</organism>
<dbReference type="OrthoDB" id="9793210at2"/>
<dbReference type="GO" id="GO:0005886">
    <property type="term" value="C:plasma membrane"/>
    <property type="evidence" value="ECO:0007669"/>
    <property type="project" value="TreeGrafter"/>
</dbReference>
<dbReference type="PANTHER" id="PTHR45138">
    <property type="entry name" value="REGULATORY COMPONENTS OF SENSORY TRANSDUCTION SYSTEM"/>
    <property type="match status" value="1"/>
</dbReference>
<dbReference type="InterPro" id="IPR050469">
    <property type="entry name" value="Diguanylate_Cyclase"/>
</dbReference>
<comment type="catalytic activity">
    <reaction evidence="2">
        <text>2 GTP = 3',3'-c-di-GMP + 2 diphosphate</text>
        <dbReference type="Rhea" id="RHEA:24898"/>
        <dbReference type="ChEBI" id="CHEBI:33019"/>
        <dbReference type="ChEBI" id="CHEBI:37565"/>
        <dbReference type="ChEBI" id="CHEBI:58805"/>
        <dbReference type="EC" id="2.7.7.65"/>
    </reaction>
</comment>
<dbReference type="EC" id="2.7.7.65" evidence="1"/>
<evidence type="ECO:0000313" key="5">
    <source>
        <dbReference type="Proteomes" id="UP000078428"/>
    </source>
</evidence>
<dbReference type="Proteomes" id="UP000078428">
    <property type="component" value="Unassembled WGS sequence"/>
</dbReference>
<dbReference type="STRING" id="1285242.A6A04_07685"/>
<comment type="caution">
    <text evidence="4">The sequence shown here is derived from an EMBL/GenBank/DDBJ whole genome shotgun (WGS) entry which is preliminary data.</text>
</comment>
<dbReference type="SUPFAM" id="SSF55073">
    <property type="entry name" value="Nucleotide cyclase"/>
    <property type="match status" value="1"/>
</dbReference>
<dbReference type="Gene3D" id="3.30.70.270">
    <property type="match status" value="1"/>
</dbReference>
<dbReference type="EMBL" id="LWQT01000109">
    <property type="protein sequence ID" value="OAN44698.1"/>
    <property type="molecule type" value="Genomic_DNA"/>
</dbReference>
<name>A0A178M9H6_9PROT</name>
<reference evidence="4 5" key="1">
    <citation type="submission" date="2016-04" db="EMBL/GenBank/DDBJ databases">
        <title>Draft genome sequence of freshwater magnetotactic bacteria Magnetospirillum marisnigri SP-1 and Magnetospirillum moscoviense BB-1.</title>
        <authorList>
            <person name="Koziaeva V."/>
            <person name="Dziuba M.V."/>
            <person name="Ivanov T.M."/>
            <person name="Kuznetsov B."/>
            <person name="Grouzdev D.S."/>
        </authorList>
    </citation>
    <scope>NUCLEOTIDE SEQUENCE [LARGE SCALE GENOMIC DNA]</scope>
    <source>
        <strain evidence="4 5">SP-1</strain>
    </source>
</reference>
<protein>
    <recommendedName>
        <fullName evidence="1">diguanylate cyclase</fullName>
        <ecNumber evidence="1">2.7.7.65</ecNumber>
    </recommendedName>
</protein>
<dbReference type="NCBIfam" id="TIGR00254">
    <property type="entry name" value="GGDEF"/>
    <property type="match status" value="1"/>
</dbReference>
<proteinExistence type="predicted"/>
<dbReference type="GO" id="GO:1902201">
    <property type="term" value="P:negative regulation of bacterial-type flagellum-dependent cell motility"/>
    <property type="evidence" value="ECO:0007669"/>
    <property type="project" value="TreeGrafter"/>
</dbReference>
<dbReference type="RefSeq" id="WP_068495536.1">
    <property type="nucleotide sequence ID" value="NZ_LWQT01000109.1"/>
</dbReference>
<keyword evidence="5" id="KW-1185">Reference proteome</keyword>
<dbReference type="AlphaFoldDB" id="A0A178M9H6"/>
<gene>
    <name evidence="4" type="ORF">A6A04_07685</name>
</gene>
<feature type="domain" description="GGDEF" evidence="3">
    <location>
        <begin position="123"/>
        <end position="244"/>
    </location>
</feature>
<evidence type="ECO:0000259" key="3">
    <source>
        <dbReference type="PROSITE" id="PS50887"/>
    </source>
</evidence>
<dbReference type="GO" id="GO:0052621">
    <property type="term" value="F:diguanylate cyclase activity"/>
    <property type="evidence" value="ECO:0007669"/>
    <property type="project" value="UniProtKB-EC"/>
</dbReference>
<dbReference type="InterPro" id="IPR000160">
    <property type="entry name" value="GGDEF_dom"/>
</dbReference>
<dbReference type="PROSITE" id="PS50887">
    <property type="entry name" value="GGDEF"/>
    <property type="match status" value="1"/>
</dbReference>
<dbReference type="SMART" id="SM00267">
    <property type="entry name" value="GGDEF"/>
    <property type="match status" value="1"/>
</dbReference>
<evidence type="ECO:0000313" key="4">
    <source>
        <dbReference type="EMBL" id="OAN44698.1"/>
    </source>
</evidence>
<dbReference type="InterPro" id="IPR029787">
    <property type="entry name" value="Nucleotide_cyclase"/>
</dbReference>
<evidence type="ECO:0000256" key="1">
    <source>
        <dbReference type="ARBA" id="ARBA00012528"/>
    </source>
</evidence>
<dbReference type="GO" id="GO:0043709">
    <property type="term" value="P:cell adhesion involved in single-species biofilm formation"/>
    <property type="evidence" value="ECO:0007669"/>
    <property type="project" value="TreeGrafter"/>
</dbReference>
<dbReference type="PANTHER" id="PTHR45138:SF9">
    <property type="entry name" value="DIGUANYLATE CYCLASE DGCM-RELATED"/>
    <property type="match status" value="1"/>
</dbReference>